<feature type="active site" evidence="4">
    <location>
        <position position="201"/>
    </location>
</feature>
<dbReference type="Pfam" id="PF03446">
    <property type="entry name" value="NAD_binding_2"/>
    <property type="match status" value="1"/>
</dbReference>
<accession>B0G397</accession>
<evidence type="ECO:0000256" key="4">
    <source>
        <dbReference type="PIRSR" id="PIRSR000103-1"/>
    </source>
</evidence>
<dbReference type="PANTHER" id="PTHR43060">
    <property type="entry name" value="3-HYDROXYISOBUTYRATE DEHYDROGENASE-LIKE 1, MITOCHONDRIAL-RELATED"/>
    <property type="match status" value="1"/>
</dbReference>
<dbReference type="InterPro" id="IPR013328">
    <property type="entry name" value="6PGD_dom2"/>
</dbReference>
<name>B0G397_9FIRM</name>
<feature type="domain" description="3-hydroxyisobutyrate dehydrogenase-like NAD-binding" evidence="6">
    <location>
        <begin position="195"/>
        <end position="315"/>
    </location>
</feature>
<dbReference type="PaxDb" id="411461-DORFOR_00718"/>
<dbReference type="EMBL" id="AAXA02000009">
    <property type="protein sequence ID" value="EDR48061.1"/>
    <property type="molecule type" value="Genomic_DNA"/>
</dbReference>
<dbReference type="SUPFAM" id="SSF48179">
    <property type="entry name" value="6-phosphogluconate dehydrogenase C-terminal domain-like"/>
    <property type="match status" value="1"/>
</dbReference>
<dbReference type="Gene3D" id="3.40.50.720">
    <property type="entry name" value="NAD(P)-binding Rossmann-like Domain"/>
    <property type="match status" value="1"/>
</dbReference>
<dbReference type="Gene3D" id="1.10.1040.10">
    <property type="entry name" value="N-(1-d-carboxylethyl)-l-norvaline Dehydrogenase, domain 2"/>
    <property type="match status" value="1"/>
</dbReference>
<dbReference type="SUPFAM" id="SSF51735">
    <property type="entry name" value="NAD(P)-binding Rossmann-fold domains"/>
    <property type="match status" value="1"/>
</dbReference>
<dbReference type="eggNOG" id="COG2084">
    <property type="taxonomic scope" value="Bacteria"/>
</dbReference>
<dbReference type="GO" id="GO:0050661">
    <property type="term" value="F:NADP binding"/>
    <property type="evidence" value="ECO:0007669"/>
    <property type="project" value="InterPro"/>
</dbReference>
<gene>
    <name evidence="7" type="ORF">DORFOR_00718</name>
</gene>
<dbReference type="Pfam" id="PF14833">
    <property type="entry name" value="NAD_binding_11"/>
    <property type="match status" value="1"/>
</dbReference>
<evidence type="ECO:0000256" key="1">
    <source>
        <dbReference type="ARBA" id="ARBA00009080"/>
    </source>
</evidence>
<dbReference type="GO" id="GO:0051287">
    <property type="term" value="F:NAD binding"/>
    <property type="evidence" value="ECO:0007669"/>
    <property type="project" value="InterPro"/>
</dbReference>
<comment type="similarity">
    <text evidence="1">Belongs to the HIBADH-related family.</text>
</comment>
<evidence type="ECO:0000256" key="2">
    <source>
        <dbReference type="ARBA" id="ARBA00023002"/>
    </source>
</evidence>
<dbReference type="InterPro" id="IPR015815">
    <property type="entry name" value="HIBADH-related"/>
</dbReference>
<dbReference type="GO" id="GO:0016491">
    <property type="term" value="F:oxidoreductase activity"/>
    <property type="evidence" value="ECO:0007669"/>
    <property type="project" value="UniProtKB-KW"/>
</dbReference>
<dbReference type="Proteomes" id="UP000005359">
    <property type="component" value="Unassembled WGS sequence"/>
</dbReference>
<organism evidence="7 8">
    <name type="scientific">Dorea formicigenerans ATCC 27755</name>
    <dbReference type="NCBI Taxonomy" id="411461"/>
    <lineage>
        <taxon>Bacteria</taxon>
        <taxon>Bacillati</taxon>
        <taxon>Bacillota</taxon>
        <taxon>Clostridia</taxon>
        <taxon>Lachnospirales</taxon>
        <taxon>Lachnospiraceae</taxon>
        <taxon>Dorea</taxon>
    </lineage>
</organism>
<reference evidence="7 8" key="1">
    <citation type="submission" date="2007-10" db="EMBL/GenBank/DDBJ databases">
        <title>Draft genome sequence of Dorea formicigenerans(ATCC 27755).</title>
        <authorList>
            <person name="Sudarsanam P."/>
            <person name="Ley R."/>
            <person name="Guruge J."/>
            <person name="Turnbaugh P.J."/>
            <person name="Mahowald M."/>
            <person name="Liep D."/>
            <person name="Gordon J."/>
        </authorList>
    </citation>
    <scope>NUCLEOTIDE SEQUENCE [LARGE SCALE GENOMIC DNA]</scope>
    <source>
        <strain evidence="7 8">ATCC 27755</strain>
    </source>
</reference>
<dbReference type="InterPro" id="IPR036291">
    <property type="entry name" value="NAD(P)-bd_dom_sf"/>
</dbReference>
<keyword evidence="2" id="KW-0560">Oxidoreductase</keyword>
<reference evidence="7 8" key="2">
    <citation type="submission" date="2007-10" db="EMBL/GenBank/DDBJ databases">
        <authorList>
            <person name="Fulton L."/>
            <person name="Clifton S."/>
            <person name="Fulton B."/>
            <person name="Xu J."/>
            <person name="Minx P."/>
            <person name="Pepin K.H."/>
            <person name="Johnson M."/>
            <person name="Thiruvilangam P."/>
            <person name="Bhonagiri V."/>
            <person name="Nash W.E."/>
            <person name="Wang C."/>
            <person name="Mardis E.R."/>
            <person name="Wilson R.K."/>
        </authorList>
    </citation>
    <scope>NUCLEOTIDE SEQUENCE [LARGE SCALE GENOMIC DNA]</scope>
    <source>
        <strain evidence="7 8">ATCC 27755</strain>
    </source>
</reference>
<keyword evidence="3" id="KW-0520">NAD</keyword>
<evidence type="ECO:0000313" key="7">
    <source>
        <dbReference type="EMBL" id="EDR48061.1"/>
    </source>
</evidence>
<evidence type="ECO:0000256" key="3">
    <source>
        <dbReference type="ARBA" id="ARBA00023027"/>
    </source>
</evidence>
<evidence type="ECO:0000259" key="5">
    <source>
        <dbReference type="Pfam" id="PF03446"/>
    </source>
</evidence>
<dbReference type="InterPro" id="IPR008927">
    <property type="entry name" value="6-PGluconate_DH-like_C_sf"/>
</dbReference>
<dbReference type="InterPro" id="IPR029154">
    <property type="entry name" value="HIBADH-like_NADP-bd"/>
</dbReference>
<comment type="caution">
    <text evidence="7">The sequence shown here is derived from an EMBL/GenBank/DDBJ whole genome shotgun (WGS) entry which is preliminary data.</text>
</comment>
<protein>
    <submittedName>
        <fullName evidence="7">Phosphogluconate dehydrogenase (Decarboxylating), NAD binding domain protein</fullName>
    </submittedName>
</protein>
<feature type="domain" description="6-phosphogluconate dehydrogenase NADP-binding" evidence="5">
    <location>
        <begin position="33"/>
        <end position="192"/>
    </location>
</feature>
<dbReference type="PANTHER" id="PTHR43060:SF15">
    <property type="entry name" value="3-HYDROXYISOBUTYRATE DEHYDROGENASE-LIKE 1, MITOCHONDRIAL-RELATED"/>
    <property type="match status" value="1"/>
</dbReference>
<dbReference type="STRING" id="411461.DORFOR_00718"/>
<evidence type="ECO:0000313" key="8">
    <source>
        <dbReference type="Proteomes" id="UP000005359"/>
    </source>
</evidence>
<dbReference type="InterPro" id="IPR006115">
    <property type="entry name" value="6PGDH_NADP-bd"/>
</dbReference>
<dbReference type="PIRSF" id="PIRSF000103">
    <property type="entry name" value="HIBADH"/>
    <property type="match status" value="1"/>
</dbReference>
<dbReference type="AlphaFoldDB" id="B0G397"/>
<evidence type="ECO:0000259" key="6">
    <source>
        <dbReference type="Pfam" id="PF14833"/>
    </source>
</evidence>
<sequence>MLPHRIQFRGIERTLKAFLNTYNRRNRRKTMKKIGFIGVGIMGKSMVKNLMKAGFELHIYARTKSKVNDVIEEGAIFHETIGECVRASEAVITMVGFPQDVEEVYFDEGNIMDQAEKGMYLIDMTTTSPMISKKIYEEGKKKGVHVVDAPVTGGDTGAKAGTLSILVGGNKEDYEACMPLFEAMGTNINYQGEAGCGQHAKMVNQIMIAGTMSGLCEALSYAKAKDLDCETVLKSVATGAAGSKQLDFFGEKILHGDYTPGFFMKHFIKDMKIALIEANQCELDLDVLSQTLANYEVLEAEGYGDLGTQALIKYYEEGYNEEIIED</sequence>
<proteinExistence type="inferred from homology"/>